<name>A0A9P5XR69_9AGAR</name>
<comment type="caution">
    <text evidence="2">The sequence shown here is derived from an EMBL/GenBank/DDBJ whole genome shotgun (WGS) entry which is preliminary data.</text>
</comment>
<organism evidence="2 3">
    <name type="scientific">Collybia nuda</name>
    <dbReference type="NCBI Taxonomy" id="64659"/>
    <lineage>
        <taxon>Eukaryota</taxon>
        <taxon>Fungi</taxon>
        <taxon>Dikarya</taxon>
        <taxon>Basidiomycota</taxon>
        <taxon>Agaricomycotina</taxon>
        <taxon>Agaricomycetes</taxon>
        <taxon>Agaricomycetidae</taxon>
        <taxon>Agaricales</taxon>
        <taxon>Tricholomatineae</taxon>
        <taxon>Clitocybaceae</taxon>
        <taxon>Collybia</taxon>
    </lineage>
</organism>
<feature type="region of interest" description="Disordered" evidence="1">
    <location>
        <begin position="683"/>
        <end position="706"/>
    </location>
</feature>
<reference evidence="2" key="1">
    <citation type="submission" date="2020-11" db="EMBL/GenBank/DDBJ databases">
        <authorList>
            <consortium name="DOE Joint Genome Institute"/>
            <person name="Ahrendt S."/>
            <person name="Riley R."/>
            <person name="Andreopoulos W."/>
            <person name="Labutti K."/>
            <person name="Pangilinan J."/>
            <person name="Ruiz-Duenas F.J."/>
            <person name="Barrasa J.M."/>
            <person name="Sanchez-Garcia M."/>
            <person name="Camarero S."/>
            <person name="Miyauchi S."/>
            <person name="Serrano A."/>
            <person name="Linde D."/>
            <person name="Babiker R."/>
            <person name="Drula E."/>
            <person name="Ayuso-Fernandez I."/>
            <person name="Pacheco R."/>
            <person name="Padilla G."/>
            <person name="Ferreira P."/>
            <person name="Barriuso J."/>
            <person name="Kellner H."/>
            <person name="Castanera R."/>
            <person name="Alfaro M."/>
            <person name="Ramirez L."/>
            <person name="Pisabarro A.G."/>
            <person name="Kuo A."/>
            <person name="Tritt A."/>
            <person name="Lipzen A."/>
            <person name="He G."/>
            <person name="Yan M."/>
            <person name="Ng V."/>
            <person name="Cullen D."/>
            <person name="Martin F."/>
            <person name="Rosso M.-N."/>
            <person name="Henrissat B."/>
            <person name="Hibbett D."/>
            <person name="Martinez A.T."/>
            <person name="Grigoriev I.V."/>
        </authorList>
    </citation>
    <scope>NUCLEOTIDE SEQUENCE</scope>
    <source>
        <strain evidence="2">CBS 247.69</strain>
    </source>
</reference>
<dbReference type="EMBL" id="MU150704">
    <property type="protein sequence ID" value="KAF9455400.1"/>
    <property type="molecule type" value="Genomic_DNA"/>
</dbReference>
<evidence type="ECO:0000313" key="3">
    <source>
        <dbReference type="Proteomes" id="UP000807353"/>
    </source>
</evidence>
<keyword evidence="3" id="KW-1185">Reference proteome</keyword>
<dbReference type="OrthoDB" id="3270019at2759"/>
<dbReference type="PANTHER" id="PTHR33266">
    <property type="entry name" value="CHROMOSOME 15, WHOLE GENOME SHOTGUN SEQUENCE"/>
    <property type="match status" value="1"/>
</dbReference>
<gene>
    <name evidence="2" type="ORF">BDZ94DRAFT_1327583</name>
</gene>
<sequence>MQYLPSILVTKKAWEAEYVGNSASVLVEALHAINNKRTSRVGYSNFVPIVQSSGMGKSRTVDEAAKIVFTLPFNLRPSEDTTAYPPPHTVVRDFIVTPKIGVLLKEKLEYRYLHFFKQLFDMVNGNLSEVITCESYGKFASTWHRDFTLDDLNTESFDKNNLKTARAAVNASAWSLLTTIDAKSMSSESEYTRRNQYKHPVKMVLCFDGLHELADKSSLSRHSPYQGCYWSHRGYPVGTPQGDELQAPFVELPFDVFAAVEEGGIHLANVSCPEHMVKFGRPLAMHEAGHKDIIRFAVQKLFGHPTDKDENGLLAALSIRLSLEFDPLHKVAKDKEVELVASHMRVVYSVPQHNLYLRSGTPSEPLLAEASALIMAGEDPLSLLQGYLSHGLISKGERGELIGRLILKLARDKSLKWEGRRQFHSEPVGVIEFLEALIGNNYIDLVKKSRPANIINGQTLEEAFSDARINFTHFVKGGDSSIVSDEIAWLALARCMAFACASDQRTRGSAERVVTDATKLGFFTDADPTVEKAEQYNTRLYITIVMNMGVRLKISAQQEGTRSGTPLRFKTRTGPADPNTAPFKVTAEAKPTRAQSNRRGGGKSIHPRYAININGCSPNVYGVLASESKNLWEDMLSAHDILHEHPRQEDASVNSVWRLKPFWSKGGGSFHWRPDPVSEGVIDEDEGVFVGDNDGDEESDADMAVD</sequence>
<dbReference type="AlphaFoldDB" id="A0A9P5XR69"/>
<evidence type="ECO:0000313" key="2">
    <source>
        <dbReference type="EMBL" id="KAF9455400.1"/>
    </source>
</evidence>
<evidence type="ECO:0000256" key="1">
    <source>
        <dbReference type="SAM" id="MobiDB-lite"/>
    </source>
</evidence>
<dbReference type="PANTHER" id="PTHR33266:SF1">
    <property type="entry name" value="F-BOX DOMAIN-CONTAINING PROTEIN"/>
    <property type="match status" value="1"/>
</dbReference>
<protein>
    <submittedName>
        <fullName evidence="2">Uncharacterized protein</fullName>
    </submittedName>
</protein>
<feature type="region of interest" description="Disordered" evidence="1">
    <location>
        <begin position="561"/>
        <end position="583"/>
    </location>
</feature>
<accession>A0A9P5XR69</accession>
<dbReference type="Proteomes" id="UP000807353">
    <property type="component" value="Unassembled WGS sequence"/>
</dbReference>
<proteinExistence type="predicted"/>